<protein>
    <submittedName>
        <fullName evidence="1">Uncharacterized protein</fullName>
    </submittedName>
</protein>
<organism evidence="1 2">
    <name type="scientific">Channa striata</name>
    <name type="common">Snakehead murrel</name>
    <name type="synonym">Ophicephalus striatus</name>
    <dbReference type="NCBI Taxonomy" id="64152"/>
    <lineage>
        <taxon>Eukaryota</taxon>
        <taxon>Metazoa</taxon>
        <taxon>Chordata</taxon>
        <taxon>Craniata</taxon>
        <taxon>Vertebrata</taxon>
        <taxon>Euteleostomi</taxon>
        <taxon>Actinopterygii</taxon>
        <taxon>Neopterygii</taxon>
        <taxon>Teleostei</taxon>
        <taxon>Neoteleostei</taxon>
        <taxon>Acanthomorphata</taxon>
        <taxon>Anabantaria</taxon>
        <taxon>Anabantiformes</taxon>
        <taxon>Channoidei</taxon>
        <taxon>Channidae</taxon>
        <taxon>Channa</taxon>
    </lineage>
</organism>
<accession>A0AA88T111</accession>
<evidence type="ECO:0000313" key="1">
    <source>
        <dbReference type="EMBL" id="KAK2856420.1"/>
    </source>
</evidence>
<dbReference type="AlphaFoldDB" id="A0AA88T111"/>
<evidence type="ECO:0000313" key="2">
    <source>
        <dbReference type="Proteomes" id="UP001187415"/>
    </source>
</evidence>
<comment type="caution">
    <text evidence="1">The sequence shown here is derived from an EMBL/GenBank/DDBJ whole genome shotgun (WGS) entry which is preliminary data.</text>
</comment>
<dbReference type="Proteomes" id="UP001187415">
    <property type="component" value="Unassembled WGS sequence"/>
</dbReference>
<dbReference type="EMBL" id="JAUPFM010000003">
    <property type="protein sequence ID" value="KAK2856420.1"/>
    <property type="molecule type" value="Genomic_DNA"/>
</dbReference>
<keyword evidence="2" id="KW-1185">Reference proteome</keyword>
<name>A0AA88T111_CHASR</name>
<sequence length="136" mass="13893">MRSARGGCGDAGCRKPGLTASGELSSAAALDSFLPAAGTKGGSGSARLLCGSSAMSAAVSALGDRFRTNSGNGGSRMCPPWSQLSISHVAQYVLRRPNGTATGLWLRQEVRGFRRSSVWEASLSVRKGMRGAAAGC</sequence>
<reference evidence="1" key="1">
    <citation type="submission" date="2023-07" db="EMBL/GenBank/DDBJ databases">
        <title>Chromosome-level Genome Assembly of Striped Snakehead (Channa striata).</title>
        <authorList>
            <person name="Liu H."/>
        </authorList>
    </citation>
    <scope>NUCLEOTIDE SEQUENCE</scope>
    <source>
        <strain evidence="1">Gz</strain>
        <tissue evidence="1">Muscle</tissue>
    </source>
</reference>
<gene>
    <name evidence="1" type="ORF">Q5P01_005155</name>
</gene>
<proteinExistence type="predicted"/>